<organism evidence="1 2">
    <name type="scientific">Candidatus Uhrbacteria bacterium RIFCSPLOWO2_01_FULL_47_24</name>
    <dbReference type="NCBI Taxonomy" id="1802401"/>
    <lineage>
        <taxon>Bacteria</taxon>
        <taxon>Candidatus Uhriibacteriota</taxon>
    </lineage>
</organism>
<dbReference type="EMBL" id="MGEJ01000007">
    <property type="protein sequence ID" value="OGL81344.1"/>
    <property type="molecule type" value="Genomic_DNA"/>
</dbReference>
<dbReference type="GO" id="GO:0008781">
    <property type="term" value="F:N-acylneuraminate cytidylyltransferase activity"/>
    <property type="evidence" value="ECO:0007669"/>
    <property type="project" value="TreeGrafter"/>
</dbReference>
<dbReference type="Proteomes" id="UP000176897">
    <property type="component" value="Unassembled WGS sequence"/>
</dbReference>
<dbReference type="Pfam" id="PF02348">
    <property type="entry name" value="CTP_transf_3"/>
    <property type="match status" value="1"/>
</dbReference>
<evidence type="ECO:0000313" key="2">
    <source>
        <dbReference type="Proteomes" id="UP000176897"/>
    </source>
</evidence>
<protein>
    <recommendedName>
        <fullName evidence="3">Acylneuraminate cytidylyltransferase</fullName>
    </recommendedName>
</protein>
<dbReference type="STRING" id="1802401.A3B21_00260"/>
<dbReference type="InterPro" id="IPR050793">
    <property type="entry name" value="CMP-NeuNAc_synthase"/>
</dbReference>
<dbReference type="AlphaFoldDB" id="A0A1F7UUE7"/>
<dbReference type="PANTHER" id="PTHR21485">
    <property type="entry name" value="HAD SUPERFAMILY MEMBERS CMAS AND KDSC"/>
    <property type="match status" value="1"/>
</dbReference>
<dbReference type="InterPro" id="IPR003329">
    <property type="entry name" value="Cytidylyl_trans"/>
</dbReference>
<evidence type="ECO:0000313" key="1">
    <source>
        <dbReference type="EMBL" id="OGL81344.1"/>
    </source>
</evidence>
<dbReference type="InterPro" id="IPR029044">
    <property type="entry name" value="Nucleotide-diphossugar_trans"/>
</dbReference>
<accession>A0A1F7UUE7</accession>
<evidence type="ECO:0008006" key="3">
    <source>
        <dbReference type="Google" id="ProtNLM"/>
    </source>
</evidence>
<reference evidence="1 2" key="1">
    <citation type="journal article" date="2016" name="Nat. Commun.">
        <title>Thousands of microbial genomes shed light on interconnected biogeochemical processes in an aquifer system.</title>
        <authorList>
            <person name="Anantharaman K."/>
            <person name="Brown C.T."/>
            <person name="Hug L.A."/>
            <person name="Sharon I."/>
            <person name="Castelle C.J."/>
            <person name="Probst A.J."/>
            <person name="Thomas B.C."/>
            <person name="Singh A."/>
            <person name="Wilkins M.J."/>
            <person name="Karaoz U."/>
            <person name="Brodie E.L."/>
            <person name="Williams K.H."/>
            <person name="Hubbard S.S."/>
            <person name="Banfield J.F."/>
        </authorList>
    </citation>
    <scope>NUCLEOTIDE SEQUENCE [LARGE SCALE GENOMIC DNA]</scope>
</reference>
<sequence>MKGRVLGLIPARGGSKSIPKKNIKIFCGKPLIAWKIEAAIKSGVIDRLVVSTDDQEIAEVARRFGAEVPFLRPAELAEDSTPTLPVVQHALSWLHQKEDYNPDMAMLLEPTSPSVQPFHIREAIDLFIKTGADSVISMVEVPAEYHPYWQFTIGKNDRLSLFTGDSIGKTVSRRQDLPKTYQRNGVLYVFKPGLVFDSNPSIYGNNVHAYPMDPQYSSDINNPGDWVEAEAKMRTILDKLSHNLI</sequence>
<gene>
    <name evidence="1" type="ORF">A3B21_00260</name>
</gene>
<name>A0A1F7UUE7_9BACT</name>
<dbReference type="Gene3D" id="3.90.550.10">
    <property type="entry name" value="Spore Coat Polysaccharide Biosynthesis Protein SpsA, Chain A"/>
    <property type="match status" value="1"/>
</dbReference>
<proteinExistence type="predicted"/>
<dbReference type="PANTHER" id="PTHR21485:SF6">
    <property type="entry name" value="N-ACYLNEURAMINATE CYTIDYLYLTRANSFERASE-RELATED"/>
    <property type="match status" value="1"/>
</dbReference>
<comment type="caution">
    <text evidence="1">The sequence shown here is derived from an EMBL/GenBank/DDBJ whole genome shotgun (WGS) entry which is preliminary data.</text>
</comment>
<dbReference type="SUPFAM" id="SSF53448">
    <property type="entry name" value="Nucleotide-diphospho-sugar transferases"/>
    <property type="match status" value="1"/>
</dbReference>
<dbReference type="CDD" id="cd02513">
    <property type="entry name" value="CMP-NeuAc_Synthase"/>
    <property type="match status" value="1"/>
</dbReference>